<gene>
    <name evidence="1" type="ORF">NSCI0253_LOCUS45406</name>
</gene>
<dbReference type="AlphaFoldDB" id="A0A7S1B1B7"/>
<proteinExistence type="predicted"/>
<evidence type="ECO:0000313" key="1">
    <source>
        <dbReference type="EMBL" id="CAD8871049.1"/>
    </source>
</evidence>
<dbReference type="EMBL" id="HBFQ01064068">
    <property type="protein sequence ID" value="CAD8871049.1"/>
    <property type="molecule type" value="Transcribed_RNA"/>
</dbReference>
<name>A0A7S1B1B7_NOCSC</name>
<organism evidence="1">
    <name type="scientific">Noctiluca scintillans</name>
    <name type="common">Sea sparkle</name>
    <name type="synonym">Red tide dinoflagellate</name>
    <dbReference type="NCBI Taxonomy" id="2966"/>
    <lineage>
        <taxon>Eukaryota</taxon>
        <taxon>Sar</taxon>
        <taxon>Alveolata</taxon>
        <taxon>Dinophyceae</taxon>
        <taxon>Noctilucales</taxon>
        <taxon>Noctilucaceae</taxon>
        <taxon>Noctiluca</taxon>
    </lineage>
</organism>
<sequence length="216" mass="23835">MNVKNVVLRMERLSQEDQNLESAVKSSRRVSFSDQHGGQLVEIRLFELSVAEQIVKASPQVPEKLSEFLLEEFDIAERWSQTFDCIRGALVALAMSENGSEVVLKSLVSASDVELRSMTSELEEHVLDLAYCASGCEILHFYIEVLAPSKAEFIVSALCGHAGLVAENPFGVELLCSMLQFMPPSLLPTIADEVPTHILEMCTNNNTFSVPTPCQS</sequence>
<accession>A0A7S1B1B7</accession>
<evidence type="ECO:0008006" key="2">
    <source>
        <dbReference type="Google" id="ProtNLM"/>
    </source>
</evidence>
<dbReference type="SUPFAM" id="SSF48371">
    <property type="entry name" value="ARM repeat"/>
    <property type="match status" value="1"/>
</dbReference>
<dbReference type="Gene3D" id="1.25.10.10">
    <property type="entry name" value="Leucine-rich Repeat Variant"/>
    <property type="match status" value="1"/>
</dbReference>
<protein>
    <recommendedName>
        <fullName evidence="2">PUM-HD domain-containing protein</fullName>
    </recommendedName>
</protein>
<dbReference type="InterPro" id="IPR016024">
    <property type="entry name" value="ARM-type_fold"/>
</dbReference>
<reference evidence="1" key="1">
    <citation type="submission" date="2021-01" db="EMBL/GenBank/DDBJ databases">
        <authorList>
            <person name="Corre E."/>
            <person name="Pelletier E."/>
            <person name="Niang G."/>
            <person name="Scheremetjew M."/>
            <person name="Finn R."/>
            <person name="Kale V."/>
            <person name="Holt S."/>
            <person name="Cochrane G."/>
            <person name="Meng A."/>
            <person name="Brown T."/>
            <person name="Cohen L."/>
        </authorList>
    </citation>
    <scope>NUCLEOTIDE SEQUENCE</scope>
</reference>
<dbReference type="InterPro" id="IPR011989">
    <property type="entry name" value="ARM-like"/>
</dbReference>